<proteinExistence type="inferred from homology"/>
<dbReference type="GO" id="GO:0015627">
    <property type="term" value="C:type II protein secretion system complex"/>
    <property type="evidence" value="ECO:0007669"/>
    <property type="project" value="InterPro"/>
</dbReference>
<evidence type="ECO:0000256" key="10">
    <source>
        <dbReference type="ARBA" id="ARBA00030775"/>
    </source>
</evidence>
<dbReference type="OrthoDB" id="5956286at2"/>
<dbReference type="InterPro" id="IPR012902">
    <property type="entry name" value="N_methyl_site"/>
</dbReference>
<dbReference type="SUPFAM" id="SSF54523">
    <property type="entry name" value="Pili subunits"/>
    <property type="match status" value="1"/>
</dbReference>
<comment type="subcellular location">
    <subcellularLocation>
        <location evidence="1">Cell inner membrane</location>
        <topology evidence="1">Single-pass membrane protein</topology>
    </subcellularLocation>
</comment>
<dbReference type="AlphaFoldDB" id="A0A4Q7VV54"/>
<dbReference type="NCBIfam" id="TIGR02532">
    <property type="entry name" value="IV_pilin_GFxxxE"/>
    <property type="match status" value="1"/>
</dbReference>
<feature type="domain" description="General secretion pathway GspH" evidence="11">
    <location>
        <begin position="47"/>
        <end position="186"/>
    </location>
</feature>
<dbReference type="GO" id="GO:0015628">
    <property type="term" value="P:protein secretion by the type II secretion system"/>
    <property type="evidence" value="ECO:0007669"/>
    <property type="project" value="InterPro"/>
</dbReference>
<reference evidence="12 13" key="1">
    <citation type="submission" date="2019-02" db="EMBL/GenBank/DDBJ databases">
        <title>Genomic Encyclopedia of Type Strains, Phase IV (KMG-IV): sequencing the most valuable type-strain genomes for metagenomic binning, comparative biology and taxonomic classification.</title>
        <authorList>
            <person name="Goeker M."/>
        </authorList>
    </citation>
    <scope>NUCLEOTIDE SEQUENCE [LARGE SCALE GENOMIC DNA]</scope>
    <source>
        <strain evidence="12 13">DSM 19570</strain>
    </source>
</reference>
<name>A0A4Q7VV54_9BURK</name>
<comment type="similarity">
    <text evidence="9">Belongs to the GSP H family.</text>
</comment>
<evidence type="ECO:0000256" key="4">
    <source>
        <dbReference type="ARBA" id="ARBA00022481"/>
    </source>
</evidence>
<dbReference type="Gene3D" id="3.55.40.10">
    <property type="entry name" value="minor pseudopilin epsh domain"/>
    <property type="match status" value="1"/>
</dbReference>
<organism evidence="12 13">
    <name type="scientific">Rivibacter subsaxonicus</name>
    <dbReference type="NCBI Taxonomy" id="457575"/>
    <lineage>
        <taxon>Bacteria</taxon>
        <taxon>Pseudomonadati</taxon>
        <taxon>Pseudomonadota</taxon>
        <taxon>Betaproteobacteria</taxon>
        <taxon>Burkholderiales</taxon>
        <taxon>Rivibacter</taxon>
    </lineage>
</organism>
<evidence type="ECO:0000256" key="6">
    <source>
        <dbReference type="ARBA" id="ARBA00022692"/>
    </source>
</evidence>
<dbReference type="InterPro" id="IPR045584">
    <property type="entry name" value="Pilin-like"/>
</dbReference>
<evidence type="ECO:0000256" key="9">
    <source>
        <dbReference type="ARBA" id="ARBA00025772"/>
    </source>
</evidence>
<evidence type="ECO:0000259" key="11">
    <source>
        <dbReference type="Pfam" id="PF12019"/>
    </source>
</evidence>
<comment type="caution">
    <text evidence="12">The sequence shown here is derived from an EMBL/GenBank/DDBJ whole genome shotgun (WGS) entry which is preliminary data.</text>
</comment>
<keyword evidence="8" id="KW-0472">Membrane</keyword>
<evidence type="ECO:0000256" key="7">
    <source>
        <dbReference type="ARBA" id="ARBA00022989"/>
    </source>
</evidence>
<protein>
    <recommendedName>
        <fullName evidence="2">Type II secretion system protein H</fullName>
    </recommendedName>
    <alternativeName>
        <fullName evidence="10">General secretion pathway protein H</fullName>
    </alternativeName>
</protein>
<keyword evidence="3" id="KW-1003">Cell membrane</keyword>
<gene>
    <name evidence="12" type="ORF">EV670_1221</name>
</gene>
<dbReference type="Proteomes" id="UP000293671">
    <property type="component" value="Unassembled WGS sequence"/>
</dbReference>
<dbReference type="Pfam" id="PF07963">
    <property type="entry name" value="N_methyl"/>
    <property type="match status" value="1"/>
</dbReference>
<accession>A0A4Q7VV54</accession>
<dbReference type="InterPro" id="IPR022346">
    <property type="entry name" value="T2SS_GspH"/>
</dbReference>
<evidence type="ECO:0000256" key="1">
    <source>
        <dbReference type="ARBA" id="ARBA00004377"/>
    </source>
</evidence>
<evidence type="ECO:0000313" key="12">
    <source>
        <dbReference type="EMBL" id="RZU00521.1"/>
    </source>
</evidence>
<dbReference type="EMBL" id="SHKP01000005">
    <property type="protein sequence ID" value="RZU00521.1"/>
    <property type="molecule type" value="Genomic_DNA"/>
</dbReference>
<dbReference type="GO" id="GO:0005886">
    <property type="term" value="C:plasma membrane"/>
    <property type="evidence" value="ECO:0007669"/>
    <property type="project" value="UniProtKB-SubCell"/>
</dbReference>
<evidence type="ECO:0000256" key="2">
    <source>
        <dbReference type="ARBA" id="ARBA00021549"/>
    </source>
</evidence>
<dbReference type="Pfam" id="PF12019">
    <property type="entry name" value="GspH"/>
    <property type="match status" value="1"/>
</dbReference>
<keyword evidence="5" id="KW-0997">Cell inner membrane</keyword>
<dbReference type="PROSITE" id="PS00409">
    <property type="entry name" value="PROKAR_NTER_METHYL"/>
    <property type="match status" value="1"/>
</dbReference>
<keyword evidence="6" id="KW-0812">Transmembrane</keyword>
<keyword evidence="4" id="KW-0488">Methylation</keyword>
<evidence type="ECO:0000256" key="3">
    <source>
        <dbReference type="ARBA" id="ARBA00022475"/>
    </source>
</evidence>
<keyword evidence="13" id="KW-1185">Reference proteome</keyword>
<evidence type="ECO:0000313" key="13">
    <source>
        <dbReference type="Proteomes" id="UP000293671"/>
    </source>
</evidence>
<dbReference type="RefSeq" id="WP_130431675.1">
    <property type="nucleotide sequence ID" value="NZ_SHKP01000005.1"/>
</dbReference>
<evidence type="ECO:0000256" key="5">
    <source>
        <dbReference type="ARBA" id="ARBA00022519"/>
    </source>
</evidence>
<evidence type="ECO:0000256" key="8">
    <source>
        <dbReference type="ARBA" id="ARBA00023136"/>
    </source>
</evidence>
<sequence>MLMRRHAQRGMTLVEVIVTMTILGLLLMLGAPSFSGWLQNSRIRTTSEAILAGLQFAKSEAVTRNARVRFQLTDTLDNSCALSTAGRNWVVNLDPNANVGEVAGLCASAPSDTVAPFIIQKRAGAEGSGNITVAAGASSIAFNGLGRPTPAPAGDVVINITNPGAGSCAAVGGPMTCLRIVVSPAGQVRMCNPTFPAGEPQAC</sequence>
<keyword evidence="7" id="KW-1133">Transmembrane helix</keyword>